<protein>
    <submittedName>
        <fullName evidence="2">Alkanesulfonate monooxygenase SsuD/methylene tetrahydromethanopterin reductase-like flavin-dependent oxidoreductase (Luciferase family)</fullName>
    </submittedName>
</protein>
<dbReference type="PANTHER" id="PTHR43244">
    <property type="match status" value="1"/>
</dbReference>
<keyword evidence="3" id="KW-1185">Reference proteome</keyword>
<evidence type="ECO:0000259" key="1">
    <source>
        <dbReference type="Pfam" id="PF00296"/>
    </source>
</evidence>
<dbReference type="GO" id="GO:0004497">
    <property type="term" value="F:monooxygenase activity"/>
    <property type="evidence" value="ECO:0007669"/>
    <property type="project" value="UniProtKB-KW"/>
</dbReference>
<evidence type="ECO:0000313" key="3">
    <source>
        <dbReference type="Proteomes" id="UP000294901"/>
    </source>
</evidence>
<dbReference type="Pfam" id="PF00296">
    <property type="entry name" value="Bac_luciferase"/>
    <property type="match status" value="1"/>
</dbReference>
<dbReference type="EMBL" id="SNWR01000001">
    <property type="protein sequence ID" value="TDO42053.1"/>
    <property type="molecule type" value="Genomic_DNA"/>
</dbReference>
<dbReference type="Proteomes" id="UP000294901">
    <property type="component" value="Unassembled WGS sequence"/>
</dbReference>
<dbReference type="InterPro" id="IPR050564">
    <property type="entry name" value="F420-G6PD/mer"/>
</dbReference>
<keyword evidence="2" id="KW-0560">Oxidoreductase</keyword>
<dbReference type="InterPro" id="IPR036661">
    <property type="entry name" value="Luciferase-like_sf"/>
</dbReference>
<gene>
    <name evidence="2" type="ORF">C8E87_5816</name>
</gene>
<keyword evidence="2" id="KW-0503">Monooxygenase</keyword>
<dbReference type="GO" id="GO:0016705">
    <property type="term" value="F:oxidoreductase activity, acting on paired donors, with incorporation or reduction of molecular oxygen"/>
    <property type="evidence" value="ECO:0007669"/>
    <property type="project" value="InterPro"/>
</dbReference>
<name>A0A4R6JYU2_9ACTN</name>
<evidence type="ECO:0000313" key="2">
    <source>
        <dbReference type="EMBL" id="TDO42053.1"/>
    </source>
</evidence>
<dbReference type="Gene3D" id="3.20.20.30">
    <property type="entry name" value="Luciferase-like domain"/>
    <property type="match status" value="1"/>
</dbReference>
<feature type="domain" description="Luciferase-like" evidence="1">
    <location>
        <begin position="7"/>
        <end position="272"/>
    </location>
</feature>
<dbReference type="RefSeq" id="WP_133875994.1">
    <property type="nucleotide sequence ID" value="NZ_BOMD01000112.1"/>
</dbReference>
<comment type="caution">
    <text evidence="2">The sequence shown here is derived from an EMBL/GenBank/DDBJ whole genome shotgun (WGS) entry which is preliminary data.</text>
</comment>
<organism evidence="2 3">
    <name type="scientific">Paractinoplanes brasiliensis</name>
    <dbReference type="NCBI Taxonomy" id="52695"/>
    <lineage>
        <taxon>Bacteria</taxon>
        <taxon>Bacillati</taxon>
        <taxon>Actinomycetota</taxon>
        <taxon>Actinomycetes</taxon>
        <taxon>Micromonosporales</taxon>
        <taxon>Micromonosporaceae</taxon>
        <taxon>Paractinoplanes</taxon>
    </lineage>
</organism>
<proteinExistence type="predicted"/>
<reference evidence="2 3" key="1">
    <citation type="submission" date="2019-03" db="EMBL/GenBank/DDBJ databases">
        <title>Sequencing the genomes of 1000 actinobacteria strains.</title>
        <authorList>
            <person name="Klenk H.-P."/>
        </authorList>
    </citation>
    <scope>NUCLEOTIDE SEQUENCE [LARGE SCALE GENOMIC DNA]</scope>
    <source>
        <strain evidence="2 3">DSM 43805</strain>
    </source>
</reference>
<accession>A0A4R6JYU2</accession>
<sequence length="321" mass="34530">MSAVNVGIALPVREIAILGSNDAAPLLKMARQVEDSGFDAVWVGDSFVARHRLEPLTMLAAIAMVTDRITIGTAALTAVLREPLTLAHTIVTLDQLAPGRLKLGIGTGAPLPVQAEYDAVTMSYRERAGRVDEAVALWRKAWRGEEGALTGEYYDLNGLRLQMPPTDVGGPPLWLASNGKPGAVRRVARHYDGWLPILITPEEYARSLAAIRAETEAAGRDPDAVETGLYVTVNINDDRDEATAGLNDYTHRYNDLPLPAMAAYQLYYGGSAADLAGWLSEYVAAGARNIVLRIGSFDAYERNVQAVAEGVVPVLHALDVA</sequence>
<dbReference type="OrthoDB" id="3206024at2"/>
<dbReference type="PANTHER" id="PTHR43244:SF2">
    <property type="entry name" value="CONSERVED HYPOTHETICAL ALANINE AND PROLINE-RICH PROTEIN"/>
    <property type="match status" value="1"/>
</dbReference>
<dbReference type="SUPFAM" id="SSF51679">
    <property type="entry name" value="Bacterial luciferase-like"/>
    <property type="match status" value="1"/>
</dbReference>
<dbReference type="AlphaFoldDB" id="A0A4R6JYU2"/>
<dbReference type="InterPro" id="IPR011251">
    <property type="entry name" value="Luciferase-like_dom"/>
</dbReference>